<comment type="caution">
    <text evidence="2">The sequence shown here is derived from an EMBL/GenBank/DDBJ whole genome shotgun (WGS) entry which is preliminary data.</text>
</comment>
<dbReference type="Proteomes" id="UP000309215">
    <property type="component" value="Unassembled WGS sequence"/>
</dbReference>
<dbReference type="EMBL" id="SSMQ01000017">
    <property type="protein sequence ID" value="TKD07372.1"/>
    <property type="molecule type" value="Genomic_DNA"/>
</dbReference>
<keyword evidence="3" id="KW-1185">Reference proteome</keyword>
<dbReference type="RefSeq" id="WP_136930288.1">
    <property type="nucleotide sequence ID" value="NZ_SSMQ01000017.1"/>
</dbReference>
<evidence type="ECO:0000313" key="2">
    <source>
        <dbReference type="EMBL" id="TKD07372.1"/>
    </source>
</evidence>
<dbReference type="AlphaFoldDB" id="A0A4U1JBJ1"/>
<gene>
    <name evidence="2" type="ORF">E8A74_18170</name>
</gene>
<dbReference type="InterPro" id="IPR001206">
    <property type="entry name" value="Diacylglycerol_kinase_cat_dom"/>
</dbReference>
<dbReference type="SUPFAM" id="SSF111331">
    <property type="entry name" value="NAD kinase/diacylglycerol kinase-like"/>
    <property type="match status" value="1"/>
</dbReference>
<accession>A0A4U1JBJ1</accession>
<evidence type="ECO:0000313" key="3">
    <source>
        <dbReference type="Proteomes" id="UP000309215"/>
    </source>
</evidence>
<reference evidence="2 3" key="1">
    <citation type="submission" date="2019-04" db="EMBL/GenBank/DDBJ databases">
        <authorList>
            <person name="Li Y."/>
            <person name="Wang J."/>
        </authorList>
    </citation>
    <scope>NUCLEOTIDE SEQUENCE [LARGE SCALE GENOMIC DNA]</scope>
    <source>
        <strain evidence="2 3">DSM 14668</strain>
    </source>
</reference>
<feature type="domain" description="DAGKc" evidence="1">
    <location>
        <begin position="54"/>
        <end position="132"/>
    </location>
</feature>
<evidence type="ECO:0000259" key="1">
    <source>
        <dbReference type="PROSITE" id="PS50146"/>
    </source>
</evidence>
<dbReference type="GO" id="GO:0016301">
    <property type="term" value="F:kinase activity"/>
    <property type="evidence" value="ECO:0007669"/>
    <property type="project" value="InterPro"/>
</dbReference>
<organism evidence="2 3">
    <name type="scientific">Polyangium fumosum</name>
    <dbReference type="NCBI Taxonomy" id="889272"/>
    <lineage>
        <taxon>Bacteria</taxon>
        <taxon>Pseudomonadati</taxon>
        <taxon>Myxococcota</taxon>
        <taxon>Polyangia</taxon>
        <taxon>Polyangiales</taxon>
        <taxon>Polyangiaceae</taxon>
        <taxon>Polyangium</taxon>
    </lineage>
</organism>
<name>A0A4U1JBJ1_9BACT</name>
<dbReference type="Gene3D" id="3.40.50.10330">
    <property type="entry name" value="Probable inorganic polyphosphate/atp-NAD kinase, domain 1"/>
    <property type="match status" value="1"/>
</dbReference>
<dbReference type="PROSITE" id="PS50146">
    <property type="entry name" value="DAGK"/>
    <property type="match status" value="1"/>
</dbReference>
<dbReference type="Pfam" id="PF00781">
    <property type="entry name" value="DAGK_cat"/>
    <property type="match status" value="1"/>
</dbReference>
<protein>
    <recommendedName>
        <fullName evidence="1">DAGKc domain-containing protein</fullName>
    </recommendedName>
</protein>
<proteinExistence type="predicted"/>
<dbReference type="InterPro" id="IPR017438">
    <property type="entry name" value="ATP-NAD_kinase_N"/>
</dbReference>
<sequence>MRFDVIANITARLYRRRPSLLDDVRRICAGVAEVHPTTQVDELDAVCARIAARGTDLVILSGGDGSFMAGVTALARAFGEASLPRLALLPGGTVATVARNFGMQGDPTRLLARLFASRTLASRRRATLRVREAREGAETTRIGFIFGTGLVARFFDLYYADGARGYGGAARIAGRIFVESFVDGPYAQQVLTPMPCTIEVDGHRLGSDRWSLVCASVVRDLGLGMRVNHRAGEDLDRPHLVASPLPPRSLGPRAPLVLLGKPIGGAGAFDDLARSFVVRFSPEGPYVLDGDVLRASEVTVSAGPSIDVVTF</sequence>
<dbReference type="OrthoDB" id="5493625at2"/>
<dbReference type="InterPro" id="IPR016064">
    <property type="entry name" value="NAD/diacylglycerol_kinase_sf"/>
</dbReference>